<proteinExistence type="predicted"/>
<keyword evidence="2" id="KW-1185">Reference proteome</keyword>
<evidence type="ECO:0000313" key="1">
    <source>
        <dbReference type="EMBL" id="CAE7389440.1"/>
    </source>
</evidence>
<dbReference type="EMBL" id="CAJNDS010002241">
    <property type="protein sequence ID" value="CAE7389440.1"/>
    <property type="molecule type" value="Genomic_DNA"/>
</dbReference>
<comment type="caution">
    <text evidence="1">The sequence shown here is derived from an EMBL/GenBank/DDBJ whole genome shotgun (WGS) entry which is preliminary data.</text>
</comment>
<evidence type="ECO:0000313" key="2">
    <source>
        <dbReference type="Proteomes" id="UP000604046"/>
    </source>
</evidence>
<dbReference type="OrthoDB" id="428265at2759"/>
<accession>A0A812Q820</accession>
<dbReference type="Proteomes" id="UP000604046">
    <property type="component" value="Unassembled WGS sequence"/>
</dbReference>
<gene>
    <name evidence="1" type="primary">inlA</name>
    <name evidence="1" type="ORF">SNAT2548_LOCUS21231</name>
</gene>
<protein>
    <submittedName>
        <fullName evidence="1">InlA protein</fullName>
    </submittedName>
</protein>
<dbReference type="AlphaFoldDB" id="A0A812Q820"/>
<sequence>MTVPRVARVAIHGLNPGLPATEYFVRFAPQAKLAQVLLLEDATLGFKRCLAWATLPGSQLSIPPKAKVLNATILFADFVLSVPLARDQAQHLEVAQDATWTVFHQRSNSSSCRSDCEDDPDCLASFTGTNGCFAAYHSYAWHESQSCGGAAKLDNAIQDSFRAQMFGCATDAGTWSAECGQGVQDWQGGTSGQLRLKLRREQGLERKPLDVQSISLYKDLPLPMDVLIQLTGGHTDNTTEVLSTFGLVSQSGDIFVTARRFDPFLFNMLRLIVVPILPDNHFRVQWTSIPNDGFGVLEDNLPDFRRCNMSNFLRQRYRACGASSTGARESEPITFKFNPWVGPLEGRFLVEPRDPTERQSGLWPPRRHQHRLKVRFDQADTAAAWAAEKEGCELLQRLPRSGHNFLGRSADAFCHMVDGALATGKCHYSELCEAWRSALAEHSDLPTQQLATLLACQAKAQKLAWGPKICEWVSFSFFAYNQHHHTLERKVELPTYQQFIVVRVADLFQSMTSLRPALRPAALEAARLLCHEQKWQAWAHVLHAHVRGLLGQTLKSHDGELVNVTSRQTDPWLYWMSRAIRTGSVDFTRTIHDCLWKEHYSQNYSLQAGIDRVSGRLAEEAWDAAAKRAGEGSFDHLGWFTFIGNMSANMPESLVTGALQRGSTTLNFTSTMEHLLPTWPLCRELHPSLPRRPELEYLSWVLKRHPCDQVELLNVSGGRFEESAFPEETGFFEAVQGLSHLQSLSIKHWSLSEVDMRELGAALKARARDDSRLALLELTPRLGEIAFPRTAFKHLFGLCIQRLELGDIGLSSREDLEAFIAEIAQAGMPCLQKLRIDVTGPSNYTLLAEMHPSIEEALRKAARNSTAELIINSD</sequence>
<organism evidence="1 2">
    <name type="scientific">Symbiodinium natans</name>
    <dbReference type="NCBI Taxonomy" id="878477"/>
    <lineage>
        <taxon>Eukaryota</taxon>
        <taxon>Sar</taxon>
        <taxon>Alveolata</taxon>
        <taxon>Dinophyceae</taxon>
        <taxon>Suessiales</taxon>
        <taxon>Symbiodiniaceae</taxon>
        <taxon>Symbiodinium</taxon>
    </lineage>
</organism>
<reference evidence="1" key="1">
    <citation type="submission" date="2021-02" db="EMBL/GenBank/DDBJ databases">
        <authorList>
            <person name="Dougan E. K."/>
            <person name="Rhodes N."/>
            <person name="Thang M."/>
            <person name="Chan C."/>
        </authorList>
    </citation>
    <scope>NUCLEOTIDE SEQUENCE</scope>
</reference>
<name>A0A812Q820_9DINO</name>